<feature type="region of interest" description="Disordered" evidence="1">
    <location>
        <begin position="1"/>
        <end position="36"/>
    </location>
</feature>
<reference evidence="3" key="1">
    <citation type="journal article" date="2017" name="Nat. Commun.">
        <title>The asparagus genome sheds light on the origin and evolution of a young Y chromosome.</title>
        <authorList>
            <person name="Harkess A."/>
            <person name="Zhou J."/>
            <person name="Xu C."/>
            <person name="Bowers J.E."/>
            <person name="Van der Hulst R."/>
            <person name="Ayyampalayam S."/>
            <person name="Mercati F."/>
            <person name="Riccardi P."/>
            <person name="McKain M.R."/>
            <person name="Kakrana A."/>
            <person name="Tang H."/>
            <person name="Ray J."/>
            <person name="Groenendijk J."/>
            <person name="Arikit S."/>
            <person name="Mathioni S.M."/>
            <person name="Nakano M."/>
            <person name="Shan H."/>
            <person name="Telgmann-Rauber A."/>
            <person name="Kanno A."/>
            <person name="Yue Z."/>
            <person name="Chen H."/>
            <person name="Li W."/>
            <person name="Chen Y."/>
            <person name="Xu X."/>
            <person name="Zhang Y."/>
            <person name="Luo S."/>
            <person name="Chen H."/>
            <person name="Gao J."/>
            <person name="Mao Z."/>
            <person name="Pires J.C."/>
            <person name="Luo M."/>
            <person name="Kudrna D."/>
            <person name="Wing R.A."/>
            <person name="Meyers B.C."/>
            <person name="Yi K."/>
            <person name="Kong H."/>
            <person name="Lavrijsen P."/>
            <person name="Sunseri F."/>
            <person name="Falavigna A."/>
            <person name="Ye Y."/>
            <person name="Leebens-Mack J.H."/>
            <person name="Chen G."/>
        </authorList>
    </citation>
    <scope>NUCLEOTIDE SEQUENCE [LARGE SCALE GENOMIC DNA]</scope>
    <source>
        <strain evidence="3">cv. DH0086</strain>
    </source>
</reference>
<keyword evidence="3" id="KW-1185">Reference proteome</keyword>
<accession>A0A5P1EUV7</accession>
<sequence>MGASSSGSTAPSAPSRAPSWPPGSSSPASSTAVDSYEELRPPMSRWAFDIRPRSLDLRCRLRCSYEARGAIEEEVEEVLSCSGECFSAEFLCFAGDHRVEIGSGYLEIDGGEVRGSSGHGGSLS</sequence>
<dbReference type="EMBL" id="CM007385">
    <property type="protein sequence ID" value="ONK69353.1"/>
    <property type="molecule type" value="Genomic_DNA"/>
</dbReference>
<feature type="compositionally biased region" description="Low complexity" evidence="1">
    <location>
        <begin position="1"/>
        <end position="32"/>
    </location>
</feature>
<evidence type="ECO:0000313" key="2">
    <source>
        <dbReference type="EMBL" id="ONK69353.1"/>
    </source>
</evidence>
<gene>
    <name evidence="2" type="ORF">A4U43_C05F21970</name>
</gene>
<protein>
    <submittedName>
        <fullName evidence="2">Uncharacterized protein</fullName>
    </submittedName>
</protein>
<evidence type="ECO:0000256" key="1">
    <source>
        <dbReference type="SAM" id="MobiDB-lite"/>
    </source>
</evidence>
<proteinExistence type="predicted"/>
<evidence type="ECO:0000313" key="3">
    <source>
        <dbReference type="Proteomes" id="UP000243459"/>
    </source>
</evidence>
<dbReference type="Gramene" id="ONK69353">
    <property type="protein sequence ID" value="ONK69353"/>
    <property type="gene ID" value="A4U43_C05F21970"/>
</dbReference>
<name>A0A5P1EUV7_ASPOF</name>
<dbReference type="Proteomes" id="UP000243459">
    <property type="component" value="Chromosome 5"/>
</dbReference>
<organism evidence="2 3">
    <name type="scientific">Asparagus officinalis</name>
    <name type="common">Garden asparagus</name>
    <dbReference type="NCBI Taxonomy" id="4686"/>
    <lineage>
        <taxon>Eukaryota</taxon>
        <taxon>Viridiplantae</taxon>
        <taxon>Streptophyta</taxon>
        <taxon>Embryophyta</taxon>
        <taxon>Tracheophyta</taxon>
        <taxon>Spermatophyta</taxon>
        <taxon>Magnoliopsida</taxon>
        <taxon>Liliopsida</taxon>
        <taxon>Asparagales</taxon>
        <taxon>Asparagaceae</taxon>
        <taxon>Asparagoideae</taxon>
        <taxon>Asparagus</taxon>
    </lineage>
</organism>
<dbReference type="AlphaFoldDB" id="A0A5P1EUV7"/>